<dbReference type="PANTHER" id="PTHR13610:SF9">
    <property type="entry name" value="FI06469P"/>
    <property type="match status" value="1"/>
</dbReference>
<dbReference type="GO" id="GO:1905706">
    <property type="term" value="P:regulation of mitochondrial ATP synthesis coupled proton transport"/>
    <property type="evidence" value="ECO:0007669"/>
    <property type="project" value="TreeGrafter"/>
</dbReference>
<reference evidence="6" key="2">
    <citation type="submission" date="2024-10" db="UniProtKB">
        <authorList>
            <consortium name="EnsemblProtists"/>
        </authorList>
    </citation>
    <scope>IDENTIFICATION</scope>
</reference>
<evidence type="ECO:0000256" key="3">
    <source>
        <dbReference type="ARBA" id="ARBA00022679"/>
    </source>
</evidence>
<dbReference type="InterPro" id="IPR026170">
    <property type="entry name" value="FAM173A/B"/>
</dbReference>
<proteinExistence type="inferred from homology"/>
<accession>A0A0D3IK09</accession>
<evidence type="ECO:0000256" key="4">
    <source>
        <dbReference type="ARBA" id="ARBA00022691"/>
    </source>
</evidence>
<dbReference type="RefSeq" id="XP_005764023.1">
    <property type="nucleotide sequence ID" value="XM_005763966.1"/>
</dbReference>
<dbReference type="PANTHER" id="PTHR13610">
    <property type="entry name" value="METHYLTRANSFERASE DOMAIN-CONTAINING PROTEIN"/>
    <property type="match status" value="1"/>
</dbReference>
<dbReference type="GeneID" id="17257703"/>
<dbReference type="InterPro" id="IPR029063">
    <property type="entry name" value="SAM-dependent_MTases_sf"/>
</dbReference>
<dbReference type="HOGENOM" id="CLU_1317564_0_0_1"/>
<organism evidence="6 7">
    <name type="scientific">Emiliania huxleyi (strain CCMP1516)</name>
    <dbReference type="NCBI Taxonomy" id="280463"/>
    <lineage>
        <taxon>Eukaryota</taxon>
        <taxon>Haptista</taxon>
        <taxon>Haptophyta</taxon>
        <taxon>Prymnesiophyceae</taxon>
        <taxon>Isochrysidales</taxon>
        <taxon>Noelaerhabdaceae</taxon>
        <taxon>Emiliania</taxon>
    </lineage>
</organism>
<keyword evidence="4" id="KW-0949">S-adenosyl-L-methionine</keyword>
<keyword evidence="7" id="KW-1185">Reference proteome</keyword>
<dbReference type="SUPFAM" id="SSF53335">
    <property type="entry name" value="S-adenosyl-L-methionine-dependent methyltransferases"/>
    <property type="match status" value="1"/>
</dbReference>
<dbReference type="OMA" id="NPWLVAY"/>
<dbReference type="GO" id="GO:0005739">
    <property type="term" value="C:mitochondrion"/>
    <property type="evidence" value="ECO:0007669"/>
    <property type="project" value="TreeGrafter"/>
</dbReference>
<keyword evidence="2" id="KW-0489">Methyltransferase</keyword>
<protein>
    <recommendedName>
        <fullName evidence="8">DOT1 domain-containing protein</fullName>
    </recommendedName>
</protein>
<dbReference type="EnsemblProtists" id="EOD11594">
    <property type="protein sequence ID" value="EOD11594"/>
    <property type="gene ID" value="EMIHUDRAFT_214437"/>
</dbReference>
<dbReference type="STRING" id="2903.R1DS99"/>
<dbReference type="AlphaFoldDB" id="A0A0D3IK09"/>
<evidence type="ECO:0000256" key="5">
    <source>
        <dbReference type="SAM" id="Phobius"/>
    </source>
</evidence>
<evidence type="ECO:0000256" key="1">
    <source>
        <dbReference type="ARBA" id="ARBA00010633"/>
    </source>
</evidence>
<sequence length="209" mass="22682">MGNEARVGRSELALAAGTAVNAVFAYSFVTAWRRKGAPFVPSAQAKIDAIFGRGGVLQSHVRRRQHAVDLGSGGGAFVRAAVRNGHFARATGYELNPALVLFARMQSVLARGEHFRLCSLWDADLSDADLVFVYGVPSIMVALEAKLTRELPVDAVVVSNLFRFPDVENGRTTALVEEASQWVDAGLQNLSMDDSGMLFVYRHRAKSSE</sequence>
<keyword evidence="5" id="KW-0472">Membrane</keyword>
<dbReference type="Gene3D" id="3.40.50.150">
    <property type="entry name" value="Vaccinia Virus protein VP39"/>
    <property type="match status" value="1"/>
</dbReference>
<dbReference type="GO" id="GO:0032259">
    <property type="term" value="P:methylation"/>
    <property type="evidence" value="ECO:0007669"/>
    <property type="project" value="UniProtKB-KW"/>
</dbReference>
<dbReference type="KEGG" id="ehx:EMIHUDRAFT_214437"/>
<evidence type="ECO:0000313" key="7">
    <source>
        <dbReference type="Proteomes" id="UP000013827"/>
    </source>
</evidence>
<evidence type="ECO:0000256" key="2">
    <source>
        <dbReference type="ARBA" id="ARBA00022603"/>
    </source>
</evidence>
<evidence type="ECO:0000313" key="6">
    <source>
        <dbReference type="EnsemblProtists" id="EOD11594"/>
    </source>
</evidence>
<dbReference type="GO" id="GO:0016279">
    <property type="term" value="F:protein-lysine N-methyltransferase activity"/>
    <property type="evidence" value="ECO:0007669"/>
    <property type="project" value="InterPro"/>
</dbReference>
<dbReference type="PaxDb" id="2903-EOD11594"/>
<dbReference type="eggNOG" id="KOG4058">
    <property type="taxonomic scope" value="Eukaryota"/>
</dbReference>
<reference evidence="7" key="1">
    <citation type="journal article" date="2013" name="Nature">
        <title>Pan genome of the phytoplankton Emiliania underpins its global distribution.</title>
        <authorList>
            <person name="Read B.A."/>
            <person name="Kegel J."/>
            <person name="Klute M.J."/>
            <person name="Kuo A."/>
            <person name="Lefebvre S.C."/>
            <person name="Maumus F."/>
            <person name="Mayer C."/>
            <person name="Miller J."/>
            <person name="Monier A."/>
            <person name="Salamov A."/>
            <person name="Young J."/>
            <person name="Aguilar M."/>
            <person name="Claverie J.M."/>
            <person name="Frickenhaus S."/>
            <person name="Gonzalez K."/>
            <person name="Herman E.K."/>
            <person name="Lin Y.C."/>
            <person name="Napier J."/>
            <person name="Ogata H."/>
            <person name="Sarno A.F."/>
            <person name="Shmutz J."/>
            <person name="Schroeder D."/>
            <person name="de Vargas C."/>
            <person name="Verret F."/>
            <person name="von Dassow P."/>
            <person name="Valentin K."/>
            <person name="Van de Peer Y."/>
            <person name="Wheeler G."/>
            <person name="Dacks J.B."/>
            <person name="Delwiche C.F."/>
            <person name="Dyhrman S.T."/>
            <person name="Glockner G."/>
            <person name="John U."/>
            <person name="Richards T."/>
            <person name="Worden A.Z."/>
            <person name="Zhang X."/>
            <person name="Grigoriev I.V."/>
            <person name="Allen A.E."/>
            <person name="Bidle K."/>
            <person name="Borodovsky M."/>
            <person name="Bowler C."/>
            <person name="Brownlee C."/>
            <person name="Cock J.M."/>
            <person name="Elias M."/>
            <person name="Gladyshev V.N."/>
            <person name="Groth M."/>
            <person name="Guda C."/>
            <person name="Hadaegh A."/>
            <person name="Iglesias-Rodriguez M.D."/>
            <person name="Jenkins J."/>
            <person name="Jones B.M."/>
            <person name="Lawson T."/>
            <person name="Leese F."/>
            <person name="Lindquist E."/>
            <person name="Lobanov A."/>
            <person name="Lomsadze A."/>
            <person name="Malik S.B."/>
            <person name="Marsh M.E."/>
            <person name="Mackinder L."/>
            <person name="Mock T."/>
            <person name="Mueller-Roeber B."/>
            <person name="Pagarete A."/>
            <person name="Parker M."/>
            <person name="Probert I."/>
            <person name="Quesneville H."/>
            <person name="Raines C."/>
            <person name="Rensing S.A."/>
            <person name="Riano-Pachon D.M."/>
            <person name="Richier S."/>
            <person name="Rokitta S."/>
            <person name="Shiraiwa Y."/>
            <person name="Soanes D.M."/>
            <person name="van der Giezen M."/>
            <person name="Wahlund T.M."/>
            <person name="Williams B."/>
            <person name="Wilson W."/>
            <person name="Wolfe G."/>
            <person name="Wurch L.L."/>
        </authorList>
    </citation>
    <scope>NUCLEOTIDE SEQUENCE</scope>
</reference>
<feature type="transmembrane region" description="Helical" evidence="5">
    <location>
        <begin position="12"/>
        <end position="32"/>
    </location>
</feature>
<evidence type="ECO:0008006" key="8">
    <source>
        <dbReference type="Google" id="ProtNLM"/>
    </source>
</evidence>
<dbReference type="Proteomes" id="UP000013827">
    <property type="component" value="Unassembled WGS sequence"/>
</dbReference>
<name>A0A0D3IK09_EMIH1</name>
<keyword evidence="5" id="KW-1133">Transmembrane helix</keyword>
<comment type="similarity">
    <text evidence="1">Belongs to the ANT/ATPSC lysine N-methyltransferase family.</text>
</comment>
<keyword evidence="3" id="KW-0808">Transferase</keyword>
<keyword evidence="5" id="KW-0812">Transmembrane</keyword>